<dbReference type="AlphaFoldDB" id="A0A8J5LYR4"/>
<evidence type="ECO:0000313" key="3">
    <source>
        <dbReference type="Proteomes" id="UP000709295"/>
    </source>
</evidence>
<evidence type="ECO:0000313" key="2">
    <source>
        <dbReference type="EMBL" id="KAG6944405.1"/>
    </source>
</evidence>
<organism evidence="2 3">
    <name type="scientific">Phytophthora aleatoria</name>
    <dbReference type="NCBI Taxonomy" id="2496075"/>
    <lineage>
        <taxon>Eukaryota</taxon>
        <taxon>Sar</taxon>
        <taxon>Stramenopiles</taxon>
        <taxon>Oomycota</taxon>
        <taxon>Peronosporomycetes</taxon>
        <taxon>Peronosporales</taxon>
        <taxon>Peronosporaceae</taxon>
        <taxon>Phytophthora</taxon>
    </lineage>
</organism>
<dbReference type="Proteomes" id="UP000709295">
    <property type="component" value="Unassembled WGS sequence"/>
</dbReference>
<dbReference type="EMBL" id="JAENGY010002378">
    <property type="protein sequence ID" value="KAG6944405.1"/>
    <property type="molecule type" value="Genomic_DNA"/>
</dbReference>
<accession>A0A8J5LYR4</accession>
<protein>
    <submittedName>
        <fullName evidence="2">Uncharacterized protein</fullName>
    </submittedName>
</protein>
<keyword evidence="3" id="KW-1185">Reference proteome</keyword>
<name>A0A8J5LYR4_9STRA</name>
<sequence>MQEKTAHEDRTLEIQGRRDAPEARVNPRATEIGCTRARRGSKRSSRFALESAHSRELWCCRKLDEQALASGVAVDDQNGSVKLGNELGDASQACDDPVGEAEWLCAMKNAYELQQAGVEWWRAVRGSDCSGELVAKDERDEKSERELDKKSLQYRATVVSDEKYTRSASSGTFGRGQYCVVGVF</sequence>
<evidence type="ECO:0000256" key="1">
    <source>
        <dbReference type="SAM" id="MobiDB-lite"/>
    </source>
</evidence>
<proteinExistence type="predicted"/>
<comment type="caution">
    <text evidence="2">The sequence shown here is derived from an EMBL/GenBank/DDBJ whole genome shotgun (WGS) entry which is preliminary data.</text>
</comment>
<feature type="region of interest" description="Disordered" evidence="1">
    <location>
        <begin position="1"/>
        <end position="39"/>
    </location>
</feature>
<reference evidence="2" key="1">
    <citation type="submission" date="2021-01" db="EMBL/GenBank/DDBJ databases">
        <title>Phytophthora aleatoria, a newly-described species from Pinus radiata is distinct from Phytophthora cactorum isolates based on comparative genomics.</title>
        <authorList>
            <person name="Mcdougal R."/>
            <person name="Panda P."/>
            <person name="Williams N."/>
            <person name="Studholme D.J."/>
        </authorList>
    </citation>
    <scope>NUCLEOTIDE SEQUENCE</scope>
    <source>
        <strain evidence="2">NZFS 4037</strain>
    </source>
</reference>
<gene>
    <name evidence="2" type="ORF">JG688_00017096</name>
</gene>
<feature type="compositionally biased region" description="Basic and acidic residues" evidence="1">
    <location>
        <begin position="1"/>
        <end position="22"/>
    </location>
</feature>